<name>I0WUD0_RHOOP</name>
<reference evidence="1 2" key="1">
    <citation type="journal article" date="2012" name="J. Bacteriol.">
        <title>Draft genome sequence of the nitrophenol-degrading actinomycete Rhodococcus imtechensis RKJ300.</title>
        <authorList>
            <person name="Vikram S."/>
            <person name="Kumar S."/>
            <person name="Subramanian S."/>
            <person name="Raghava G.P."/>
        </authorList>
    </citation>
    <scope>NUCLEOTIDE SEQUENCE [LARGE SCALE GENOMIC DNA]</scope>
    <source>
        <strain evidence="1 2">RKJ300</strain>
    </source>
</reference>
<gene>
    <name evidence="1" type="ORF">W59_10384</name>
</gene>
<dbReference type="PATRIC" id="fig|1165867.3.peg.2107"/>
<evidence type="ECO:0000313" key="1">
    <source>
        <dbReference type="EMBL" id="EID79996.1"/>
    </source>
</evidence>
<comment type="caution">
    <text evidence="1">The sequence shown here is derived from an EMBL/GenBank/DDBJ whole genome shotgun (WGS) entry which is preliminary data.</text>
</comment>
<dbReference type="AlphaFoldDB" id="I0WUD0"/>
<dbReference type="Proteomes" id="UP000006447">
    <property type="component" value="Unassembled WGS sequence"/>
</dbReference>
<proteinExistence type="predicted"/>
<accession>I0WUD0</accession>
<dbReference type="EMBL" id="AJJH01000045">
    <property type="protein sequence ID" value="EID79996.1"/>
    <property type="molecule type" value="Genomic_DNA"/>
</dbReference>
<evidence type="ECO:0000313" key="2">
    <source>
        <dbReference type="Proteomes" id="UP000006447"/>
    </source>
</evidence>
<protein>
    <submittedName>
        <fullName evidence="1">Uncharacterized protein</fullName>
    </submittedName>
</protein>
<organism evidence="1 2">
    <name type="scientific">Rhodococcus opacus RKJ300 = JCM 13270</name>
    <dbReference type="NCBI Taxonomy" id="1165867"/>
    <lineage>
        <taxon>Bacteria</taxon>
        <taxon>Bacillati</taxon>
        <taxon>Actinomycetota</taxon>
        <taxon>Actinomycetes</taxon>
        <taxon>Mycobacteriales</taxon>
        <taxon>Nocardiaceae</taxon>
        <taxon>Rhodococcus</taxon>
    </lineage>
</organism>
<sequence length="137" mass="14421">MVRVRVQPGDGEVGALVGGLGAGGRFVPQVGQARDVLAVAVGETTSSAECASEPPVVRVFRCPYTVVRGTFSMAAIWATVCLSLFPADAVPECESQRSRRVPGLVRRGDHDVGIDDTDDVVAVSLDFALIHLGTETR</sequence>